<protein>
    <recommendedName>
        <fullName evidence="4">Lipoprotein</fullName>
    </recommendedName>
</protein>
<feature type="chain" id="PRO_5038552842" description="Lipoprotein" evidence="1">
    <location>
        <begin position="23"/>
        <end position="110"/>
    </location>
</feature>
<gene>
    <name evidence="2" type="ORF">EDD41_2734</name>
</gene>
<evidence type="ECO:0000313" key="2">
    <source>
        <dbReference type="EMBL" id="ROR55460.1"/>
    </source>
</evidence>
<sequence>MNTNSIRIAAALAILGTAACTAPSPPSKPSPSVSVALPARIDLGHKGARAYCEPGGRSVTVFPGAVAITNGRVLDEHRNAATPVVFAPEAVVVFEDGTRVTLPECQEVAR</sequence>
<dbReference type="RefSeq" id="WP_123576260.1">
    <property type="nucleotide sequence ID" value="NZ_RKHG01000001.1"/>
</dbReference>
<dbReference type="AlphaFoldDB" id="A0A3N1ZX83"/>
<organism evidence="2 3">
    <name type="scientific">Luteococcus japonicus</name>
    <dbReference type="NCBI Taxonomy" id="33984"/>
    <lineage>
        <taxon>Bacteria</taxon>
        <taxon>Bacillati</taxon>
        <taxon>Actinomycetota</taxon>
        <taxon>Actinomycetes</taxon>
        <taxon>Propionibacteriales</taxon>
        <taxon>Propionibacteriaceae</taxon>
        <taxon>Luteococcus</taxon>
    </lineage>
</organism>
<reference evidence="2 3" key="1">
    <citation type="submission" date="2018-11" db="EMBL/GenBank/DDBJ databases">
        <title>Sequencing the genomes of 1000 actinobacteria strains.</title>
        <authorList>
            <person name="Klenk H.-P."/>
        </authorList>
    </citation>
    <scope>NUCLEOTIDE SEQUENCE [LARGE SCALE GENOMIC DNA]</scope>
    <source>
        <strain evidence="2 3">DSM 10546</strain>
    </source>
</reference>
<dbReference type="EMBL" id="RKHG01000001">
    <property type="protein sequence ID" value="ROR55460.1"/>
    <property type="molecule type" value="Genomic_DNA"/>
</dbReference>
<dbReference type="Proteomes" id="UP000275749">
    <property type="component" value="Unassembled WGS sequence"/>
</dbReference>
<evidence type="ECO:0000256" key="1">
    <source>
        <dbReference type="SAM" id="SignalP"/>
    </source>
</evidence>
<keyword evidence="1" id="KW-0732">Signal</keyword>
<name>A0A3N1ZX83_9ACTN</name>
<comment type="caution">
    <text evidence="2">The sequence shown here is derived from an EMBL/GenBank/DDBJ whole genome shotgun (WGS) entry which is preliminary data.</text>
</comment>
<dbReference type="PROSITE" id="PS51257">
    <property type="entry name" value="PROKAR_LIPOPROTEIN"/>
    <property type="match status" value="1"/>
</dbReference>
<proteinExistence type="predicted"/>
<accession>A0A3N1ZX83</accession>
<evidence type="ECO:0008006" key="4">
    <source>
        <dbReference type="Google" id="ProtNLM"/>
    </source>
</evidence>
<feature type="signal peptide" evidence="1">
    <location>
        <begin position="1"/>
        <end position="22"/>
    </location>
</feature>
<evidence type="ECO:0000313" key="3">
    <source>
        <dbReference type="Proteomes" id="UP000275749"/>
    </source>
</evidence>